<accession>A0A5B7ITY6</accession>
<name>A0A5B7ITY6_PORTR</name>
<proteinExistence type="predicted"/>
<evidence type="ECO:0000313" key="1">
    <source>
        <dbReference type="EMBL" id="MPC87362.1"/>
    </source>
</evidence>
<dbReference type="AlphaFoldDB" id="A0A5B7ITY6"/>
<evidence type="ECO:0000313" key="2">
    <source>
        <dbReference type="Proteomes" id="UP000324222"/>
    </source>
</evidence>
<keyword evidence="2" id="KW-1185">Reference proteome</keyword>
<protein>
    <submittedName>
        <fullName evidence="1">Uncharacterized protein</fullName>
    </submittedName>
</protein>
<gene>
    <name evidence="1" type="ORF">E2C01_082223</name>
</gene>
<comment type="caution">
    <text evidence="1">The sequence shown here is derived from an EMBL/GenBank/DDBJ whole genome shotgun (WGS) entry which is preliminary data.</text>
</comment>
<organism evidence="1 2">
    <name type="scientific">Portunus trituberculatus</name>
    <name type="common">Swimming crab</name>
    <name type="synonym">Neptunus trituberculatus</name>
    <dbReference type="NCBI Taxonomy" id="210409"/>
    <lineage>
        <taxon>Eukaryota</taxon>
        <taxon>Metazoa</taxon>
        <taxon>Ecdysozoa</taxon>
        <taxon>Arthropoda</taxon>
        <taxon>Crustacea</taxon>
        <taxon>Multicrustacea</taxon>
        <taxon>Malacostraca</taxon>
        <taxon>Eumalacostraca</taxon>
        <taxon>Eucarida</taxon>
        <taxon>Decapoda</taxon>
        <taxon>Pleocyemata</taxon>
        <taxon>Brachyura</taxon>
        <taxon>Eubrachyura</taxon>
        <taxon>Portunoidea</taxon>
        <taxon>Portunidae</taxon>
        <taxon>Portuninae</taxon>
        <taxon>Portunus</taxon>
    </lineage>
</organism>
<dbReference type="Proteomes" id="UP000324222">
    <property type="component" value="Unassembled WGS sequence"/>
</dbReference>
<dbReference type="EMBL" id="VSRR010074268">
    <property type="protein sequence ID" value="MPC87362.1"/>
    <property type="molecule type" value="Genomic_DNA"/>
</dbReference>
<sequence length="136" mass="14691">MVRIMVGTSLRGIGPCVSSLGLLSDYGVTWHGTGASGKGCGICVRGAAGPSKLLKGFSMFGRQLGQTQGGQGVLVVGVSMTKNDLERLLSRTLHLLLMSVNVRKGPRWKAHTSLWRVKWKYTLPGVPRDLCLRSRL</sequence>
<reference evidence="1 2" key="1">
    <citation type="submission" date="2019-05" db="EMBL/GenBank/DDBJ databases">
        <title>Another draft genome of Portunus trituberculatus and its Hox gene families provides insights of decapod evolution.</title>
        <authorList>
            <person name="Jeong J.-H."/>
            <person name="Song I."/>
            <person name="Kim S."/>
            <person name="Choi T."/>
            <person name="Kim D."/>
            <person name="Ryu S."/>
            <person name="Kim W."/>
        </authorList>
    </citation>
    <scope>NUCLEOTIDE SEQUENCE [LARGE SCALE GENOMIC DNA]</scope>
    <source>
        <tissue evidence="1">Muscle</tissue>
    </source>
</reference>